<reference evidence="1" key="1">
    <citation type="journal article" date="2014" name="Int. J. Syst. Evol. Microbiol.">
        <title>Complete genome sequence of Corynebacterium casei LMG S-19264T (=DSM 44701T), isolated from a smear-ripened cheese.</title>
        <authorList>
            <consortium name="US DOE Joint Genome Institute (JGI-PGF)"/>
            <person name="Walter F."/>
            <person name="Albersmeier A."/>
            <person name="Kalinowski J."/>
            <person name="Ruckert C."/>
        </authorList>
    </citation>
    <scope>NUCLEOTIDE SEQUENCE</scope>
    <source>
        <strain evidence="1">CGMCC 1.12506</strain>
    </source>
</reference>
<dbReference type="Pfam" id="PF13715">
    <property type="entry name" value="CarbopepD_reg_2"/>
    <property type="match status" value="1"/>
</dbReference>
<reference evidence="1" key="2">
    <citation type="submission" date="2020-09" db="EMBL/GenBank/DDBJ databases">
        <authorList>
            <person name="Sun Q."/>
            <person name="Zhou Y."/>
        </authorList>
    </citation>
    <scope>NUCLEOTIDE SEQUENCE</scope>
    <source>
        <strain evidence="1">CGMCC 1.12506</strain>
    </source>
</reference>
<comment type="caution">
    <text evidence="1">The sequence shown here is derived from an EMBL/GenBank/DDBJ whole genome shotgun (WGS) entry which is preliminary data.</text>
</comment>
<name>A0A917DCJ7_9FLAO</name>
<dbReference type="Gene3D" id="2.60.40.1120">
    <property type="entry name" value="Carboxypeptidase-like, regulatory domain"/>
    <property type="match status" value="1"/>
</dbReference>
<dbReference type="SUPFAM" id="SSF49464">
    <property type="entry name" value="Carboxypeptidase regulatory domain-like"/>
    <property type="match status" value="1"/>
</dbReference>
<sequence length="266" mass="30508">MLTFKPLNQFMRFFTVLLFILVSFASFSQKTFPDMVKVNGVIKDDNSLKLLSNVHIINFNTVKGTITNEKGYFEIDAQVNDTLHISILGYQSIRVRVTNDWINSKSTEIKLTEKAYALEEVVVTPYTLTGYLEIDAKIIPIPENYRYGISGLSYGYEAGSKSPNAISRVVSSLFNPADLLYNFFGKKPNELKKLKEMKKDDTVRSMLENKFDRETISIMLGVDKKEIPEILHRCNYSETFIKTANDLQVLDAISDCYEEYKILKKK</sequence>
<evidence type="ECO:0000313" key="2">
    <source>
        <dbReference type="Proteomes" id="UP000625735"/>
    </source>
</evidence>
<dbReference type="InterPro" id="IPR008969">
    <property type="entry name" value="CarboxyPept-like_regulatory"/>
</dbReference>
<dbReference type="AlphaFoldDB" id="A0A917DCJ7"/>
<gene>
    <name evidence="1" type="ORF">GCM10011343_15200</name>
</gene>
<evidence type="ECO:0000313" key="1">
    <source>
        <dbReference type="EMBL" id="GGD26012.1"/>
    </source>
</evidence>
<organism evidence="1 2">
    <name type="scientific">Flavobacterium orientale</name>
    <dbReference type="NCBI Taxonomy" id="1756020"/>
    <lineage>
        <taxon>Bacteria</taxon>
        <taxon>Pseudomonadati</taxon>
        <taxon>Bacteroidota</taxon>
        <taxon>Flavobacteriia</taxon>
        <taxon>Flavobacteriales</taxon>
        <taxon>Flavobacteriaceae</taxon>
        <taxon>Flavobacterium</taxon>
    </lineage>
</organism>
<accession>A0A917DCJ7</accession>
<dbReference type="EMBL" id="BMFG01000005">
    <property type="protein sequence ID" value="GGD26012.1"/>
    <property type="molecule type" value="Genomic_DNA"/>
</dbReference>
<proteinExistence type="predicted"/>
<protein>
    <submittedName>
        <fullName evidence="1">Membrane protein</fullName>
    </submittedName>
</protein>
<keyword evidence="2" id="KW-1185">Reference proteome</keyword>
<dbReference type="Proteomes" id="UP000625735">
    <property type="component" value="Unassembled WGS sequence"/>
</dbReference>